<feature type="transmembrane region" description="Helical" evidence="1">
    <location>
        <begin position="44"/>
        <end position="66"/>
    </location>
</feature>
<gene>
    <name evidence="2" type="ORF">FN960_14585</name>
</gene>
<protein>
    <submittedName>
        <fullName evidence="2">Uncharacterized protein</fullName>
    </submittedName>
</protein>
<proteinExistence type="predicted"/>
<reference evidence="2 3" key="1">
    <citation type="submission" date="2019-07" db="EMBL/GenBank/DDBJ databases">
        <authorList>
            <person name="Park Y.J."/>
            <person name="Jeong S.E."/>
            <person name="Jung H.S."/>
        </authorList>
    </citation>
    <scope>NUCLEOTIDE SEQUENCE [LARGE SCALE GENOMIC DNA]</scope>
    <source>
        <strain evidence="3">P16(2019)</strain>
    </source>
</reference>
<organism evidence="2 3">
    <name type="scientific">Alkalicoccobacillus porphyridii</name>
    <dbReference type="NCBI Taxonomy" id="2597270"/>
    <lineage>
        <taxon>Bacteria</taxon>
        <taxon>Bacillati</taxon>
        <taxon>Bacillota</taxon>
        <taxon>Bacilli</taxon>
        <taxon>Bacillales</taxon>
        <taxon>Bacillaceae</taxon>
        <taxon>Alkalicoccobacillus</taxon>
    </lineage>
</organism>
<dbReference type="AlphaFoldDB" id="A0A553ZW69"/>
<keyword evidence="3" id="KW-1185">Reference proteome</keyword>
<feature type="transmembrane region" description="Helical" evidence="1">
    <location>
        <begin position="12"/>
        <end position="32"/>
    </location>
</feature>
<accession>A0A553ZW69</accession>
<feature type="transmembrane region" description="Helical" evidence="1">
    <location>
        <begin position="73"/>
        <end position="94"/>
    </location>
</feature>
<evidence type="ECO:0000256" key="1">
    <source>
        <dbReference type="SAM" id="Phobius"/>
    </source>
</evidence>
<dbReference type="EMBL" id="VLXZ01000009">
    <property type="protein sequence ID" value="TSB45711.1"/>
    <property type="molecule type" value="Genomic_DNA"/>
</dbReference>
<dbReference type="Proteomes" id="UP000318521">
    <property type="component" value="Unassembled WGS sequence"/>
</dbReference>
<keyword evidence="1" id="KW-0812">Transmembrane</keyword>
<name>A0A553ZW69_9BACI</name>
<sequence length="133" mass="15179">MKKSRLFIDVGFTSILTCILFSLLVSLIYPLITKEHLLIDNGFTIAWFFLVAYLPVMLLVAPLHFVFLKLGELAGPLLTIILATVIVSVIRVDLMFHELFSPFLLITPIFCTLSWLVYLFINKFQPGERDIAM</sequence>
<dbReference type="RefSeq" id="WP_143849491.1">
    <property type="nucleotide sequence ID" value="NZ_VLXZ01000009.1"/>
</dbReference>
<keyword evidence="1" id="KW-0472">Membrane</keyword>
<comment type="caution">
    <text evidence="2">The sequence shown here is derived from an EMBL/GenBank/DDBJ whole genome shotgun (WGS) entry which is preliminary data.</text>
</comment>
<evidence type="ECO:0000313" key="2">
    <source>
        <dbReference type="EMBL" id="TSB45711.1"/>
    </source>
</evidence>
<evidence type="ECO:0000313" key="3">
    <source>
        <dbReference type="Proteomes" id="UP000318521"/>
    </source>
</evidence>
<keyword evidence="1" id="KW-1133">Transmembrane helix</keyword>
<feature type="transmembrane region" description="Helical" evidence="1">
    <location>
        <begin position="100"/>
        <end position="121"/>
    </location>
</feature>